<keyword evidence="14" id="KW-1185">Reference proteome</keyword>
<dbReference type="PROSITE" id="PS00718">
    <property type="entry name" value="SIGMA54_2"/>
    <property type="match status" value="1"/>
</dbReference>
<dbReference type="InterPro" id="IPR007634">
    <property type="entry name" value="RNA_pol_sigma_54_DNA-bd"/>
</dbReference>
<keyword evidence="5 9" id="KW-0805">Transcription regulation</keyword>
<dbReference type="NCBIfam" id="NF009118">
    <property type="entry name" value="PRK12469.1"/>
    <property type="match status" value="1"/>
</dbReference>
<dbReference type="PRINTS" id="PR00045">
    <property type="entry name" value="SIGMA54FCT"/>
</dbReference>
<dbReference type="InterPro" id="IPR038709">
    <property type="entry name" value="RpoN_core-bd_sf"/>
</dbReference>
<evidence type="ECO:0000256" key="8">
    <source>
        <dbReference type="ARBA" id="ARBA00023163"/>
    </source>
</evidence>
<keyword evidence="7 9" id="KW-0238">DNA-binding</keyword>
<evidence type="ECO:0000259" key="12">
    <source>
        <dbReference type="Pfam" id="PF04963"/>
    </source>
</evidence>
<dbReference type="Pfam" id="PF04552">
    <property type="entry name" value="Sigma54_DBD"/>
    <property type="match status" value="1"/>
</dbReference>
<sequence>MALSARLELRVGQSLVMTPQLMQAIKLLQLSNLDLVAYVEAELEKNPLLERAEPAADLPAEPEGQTISIGEGDAQAGDWLNRDIGETRTQIEERLGTDLENVFPDDKGPEVKHADAAADPMTSSWSNVGSGGRDDDDYNLEAFLSADLSLVDHLSEQLALAVEHPGDRLIGQMLIDSVDDSGYLTTTVEDVAERLGAEVADVEAVLEVIQSFEPSGVAARNLAECLAIQLKEKDRYDPAMRVLVAHLDMLAKRDFAGLKRLCQVDDEDLADMVGEIRRLNPKPGLAFGFAPIQPLVPDVMVRAGPDGGWLVELNTETLPKVLVNQSYYAKVSKTAKKDTEKTFLAEAMQTATWLTRALDQRARTILKVATEIVRQQDAFFALGVQYLRPLNLKTIADAISMHESTVSRVTSNKSIATSRGIFEMKYFFTSSIASSEIGGESHSAEAVRFRIKQMIDAETPDDVLSDDAIMDKLKDSGIDIARRTVAKYREALRIPSSVQRRREKQAMAG</sequence>
<feature type="domain" description="RNA polymerase sigma factor 54 core-binding" evidence="12">
    <location>
        <begin position="140"/>
        <end position="327"/>
    </location>
</feature>
<keyword evidence="8 9" id="KW-0804">Transcription</keyword>
<protein>
    <recommendedName>
        <fullName evidence="9">RNA polymerase sigma-54 factor</fullName>
    </recommendedName>
</protein>
<dbReference type="GO" id="GO:0001216">
    <property type="term" value="F:DNA-binding transcription activator activity"/>
    <property type="evidence" value="ECO:0007669"/>
    <property type="project" value="InterPro"/>
</dbReference>
<dbReference type="KEGG" id="paqt:E8L99_06520"/>
<evidence type="ECO:0000256" key="7">
    <source>
        <dbReference type="ARBA" id="ARBA00023125"/>
    </source>
</evidence>
<comment type="similarity">
    <text evidence="1 9">Belongs to the sigma-54 factor family.</text>
</comment>
<organism evidence="13 14">
    <name type="scientific">Phreatobacter aquaticus</name>
    <dbReference type="NCBI Taxonomy" id="2570229"/>
    <lineage>
        <taxon>Bacteria</taxon>
        <taxon>Pseudomonadati</taxon>
        <taxon>Pseudomonadota</taxon>
        <taxon>Alphaproteobacteria</taxon>
        <taxon>Hyphomicrobiales</taxon>
        <taxon>Phreatobacteraceae</taxon>
        <taxon>Phreatobacter</taxon>
    </lineage>
</organism>
<dbReference type="InterPro" id="IPR007046">
    <property type="entry name" value="RNA_pol_sigma_54_core-bd"/>
</dbReference>
<name>A0A4D7QJJ5_9HYPH</name>
<dbReference type="Gene3D" id="1.10.10.1330">
    <property type="entry name" value="RNA polymerase sigma-54 factor, core-binding domain"/>
    <property type="match status" value="1"/>
</dbReference>
<evidence type="ECO:0000256" key="10">
    <source>
        <dbReference type="SAM" id="MobiDB-lite"/>
    </source>
</evidence>
<evidence type="ECO:0000256" key="3">
    <source>
        <dbReference type="ARBA" id="ARBA00022679"/>
    </source>
</evidence>
<feature type="region of interest" description="Disordered" evidence="10">
    <location>
        <begin position="100"/>
        <end position="131"/>
    </location>
</feature>
<dbReference type="GO" id="GO:0016779">
    <property type="term" value="F:nucleotidyltransferase activity"/>
    <property type="evidence" value="ECO:0007669"/>
    <property type="project" value="UniProtKB-KW"/>
</dbReference>
<dbReference type="InterPro" id="IPR000394">
    <property type="entry name" value="RNA_pol_sigma_54"/>
</dbReference>
<keyword evidence="2 9" id="KW-0240">DNA-directed RNA polymerase</keyword>
<dbReference type="PANTHER" id="PTHR32248:SF4">
    <property type="entry name" value="RNA POLYMERASE SIGMA-54 FACTOR"/>
    <property type="match status" value="1"/>
</dbReference>
<dbReference type="AlphaFoldDB" id="A0A4D7QJJ5"/>
<dbReference type="PANTHER" id="PTHR32248">
    <property type="entry name" value="RNA POLYMERASE SIGMA-54 FACTOR"/>
    <property type="match status" value="1"/>
</dbReference>
<evidence type="ECO:0000313" key="14">
    <source>
        <dbReference type="Proteomes" id="UP000298588"/>
    </source>
</evidence>
<proteinExistence type="inferred from homology"/>
<dbReference type="EMBL" id="CP039865">
    <property type="protein sequence ID" value="QCK85447.1"/>
    <property type="molecule type" value="Genomic_DNA"/>
</dbReference>
<dbReference type="Proteomes" id="UP000298588">
    <property type="component" value="Chromosome"/>
</dbReference>
<dbReference type="GO" id="GO:0000428">
    <property type="term" value="C:DNA-directed RNA polymerase complex"/>
    <property type="evidence" value="ECO:0007669"/>
    <property type="project" value="UniProtKB-KW"/>
</dbReference>
<dbReference type="NCBIfam" id="NF004596">
    <property type="entry name" value="PRK05932.1-3"/>
    <property type="match status" value="1"/>
</dbReference>
<evidence type="ECO:0000256" key="6">
    <source>
        <dbReference type="ARBA" id="ARBA00023082"/>
    </source>
</evidence>
<reference evidence="13 14" key="1">
    <citation type="submission" date="2019-04" db="EMBL/GenBank/DDBJ databases">
        <title>Phreatobacter aquaticus sp. nov.</title>
        <authorList>
            <person name="Choi A."/>
            <person name="Baek K."/>
        </authorList>
    </citation>
    <scope>NUCLEOTIDE SEQUENCE [LARGE SCALE GENOMIC DNA]</scope>
    <source>
        <strain evidence="13 14">NMCR1094</strain>
    </source>
</reference>
<dbReference type="Gene3D" id="1.10.10.60">
    <property type="entry name" value="Homeodomain-like"/>
    <property type="match status" value="1"/>
</dbReference>
<evidence type="ECO:0000256" key="4">
    <source>
        <dbReference type="ARBA" id="ARBA00022695"/>
    </source>
</evidence>
<keyword evidence="3 9" id="KW-0808">Transferase</keyword>
<dbReference type="NCBIfam" id="TIGR02395">
    <property type="entry name" value="rpoN_sigma"/>
    <property type="match status" value="1"/>
</dbReference>
<dbReference type="PIRSF" id="PIRSF000774">
    <property type="entry name" value="RpoN"/>
    <property type="match status" value="1"/>
</dbReference>
<dbReference type="Pfam" id="PF00309">
    <property type="entry name" value="Sigma54_AID"/>
    <property type="match status" value="1"/>
</dbReference>
<dbReference type="OrthoDB" id="9814402at2"/>
<comment type="function">
    <text evidence="9">Sigma factors are initiation factors that promote the attachment of RNA polymerase to specific initiation sites and are then released.</text>
</comment>
<evidence type="ECO:0000256" key="1">
    <source>
        <dbReference type="ARBA" id="ARBA00008798"/>
    </source>
</evidence>
<keyword evidence="4 9" id="KW-0548">Nucleotidyltransferase</keyword>
<dbReference type="GO" id="GO:0003677">
    <property type="term" value="F:DNA binding"/>
    <property type="evidence" value="ECO:0007669"/>
    <property type="project" value="UniProtKB-KW"/>
</dbReference>
<gene>
    <name evidence="13" type="primary">rpoN</name>
    <name evidence="13" type="ORF">E8L99_06520</name>
</gene>
<dbReference type="RefSeq" id="WP_137098781.1">
    <property type="nucleotide sequence ID" value="NZ_CP039865.1"/>
</dbReference>
<dbReference type="PROSITE" id="PS50044">
    <property type="entry name" value="SIGMA54_3"/>
    <property type="match status" value="1"/>
</dbReference>
<accession>A0A4D7QJJ5</accession>
<feature type="compositionally biased region" description="Basic and acidic residues" evidence="10">
    <location>
        <begin position="104"/>
        <end position="116"/>
    </location>
</feature>
<evidence type="ECO:0000259" key="11">
    <source>
        <dbReference type="Pfam" id="PF04552"/>
    </source>
</evidence>
<dbReference type="GO" id="GO:0006352">
    <property type="term" value="P:DNA-templated transcription initiation"/>
    <property type="evidence" value="ECO:0007669"/>
    <property type="project" value="InterPro"/>
</dbReference>
<dbReference type="GO" id="GO:0016987">
    <property type="term" value="F:sigma factor activity"/>
    <property type="evidence" value="ECO:0007669"/>
    <property type="project" value="UniProtKB-KW"/>
</dbReference>
<evidence type="ECO:0000256" key="2">
    <source>
        <dbReference type="ARBA" id="ARBA00022478"/>
    </source>
</evidence>
<evidence type="ECO:0000256" key="5">
    <source>
        <dbReference type="ARBA" id="ARBA00023015"/>
    </source>
</evidence>
<dbReference type="Pfam" id="PF04963">
    <property type="entry name" value="Sigma54_CBD"/>
    <property type="match status" value="1"/>
</dbReference>
<dbReference type="PROSITE" id="PS00717">
    <property type="entry name" value="SIGMA54_1"/>
    <property type="match status" value="1"/>
</dbReference>
<evidence type="ECO:0000313" key="13">
    <source>
        <dbReference type="EMBL" id="QCK85447.1"/>
    </source>
</evidence>
<feature type="domain" description="RNA polymerase sigma factor 54 DNA-binding" evidence="11">
    <location>
        <begin position="342"/>
        <end position="502"/>
    </location>
</feature>
<keyword evidence="6 9" id="KW-0731">Sigma factor</keyword>
<evidence type="ECO:0000256" key="9">
    <source>
        <dbReference type="PIRNR" id="PIRNR000774"/>
    </source>
</evidence>